<dbReference type="SUPFAM" id="SSF52047">
    <property type="entry name" value="RNI-like"/>
    <property type="match status" value="1"/>
</dbReference>
<evidence type="ECO:0000313" key="2">
    <source>
        <dbReference type="EMBL" id="CAJ1970282.1"/>
    </source>
</evidence>
<feature type="region of interest" description="Disordered" evidence="1">
    <location>
        <begin position="325"/>
        <end position="345"/>
    </location>
</feature>
<comment type="caution">
    <text evidence="2">The sequence shown here is derived from an EMBL/GenBank/DDBJ whole genome shotgun (WGS) entry which is preliminary data.</text>
</comment>
<dbReference type="EMBL" id="CAKOGP040002491">
    <property type="protein sequence ID" value="CAJ1970282.1"/>
    <property type="molecule type" value="Genomic_DNA"/>
</dbReference>
<evidence type="ECO:0000313" key="3">
    <source>
        <dbReference type="Proteomes" id="UP001295423"/>
    </source>
</evidence>
<dbReference type="AlphaFoldDB" id="A0AAD2GDK3"/>
<dbReference type="InterPro" id="IPR032675">
    <property type="entry name" value="LRR_dom_sf"/>
</dbReference>
<keyword evidence="3" id="KW-1185">Reference proteome</keyword>
<evidence type="ECO:0000256" key="1">
    <source>
        <dbReference type="SAM" id="MobiDB-lite"/>
    </source>
</evidence>
<gene>
    <name evidence="2" type="ORF">CYCCA115_LOCUS24302</name>
</gene>
<reference evidence="2" key="1">
    <citation type="submission" date="2023-08" db="EMBL/GenBank/DDBJ databases">
        <authorList>
            <person name="Audoor S."/>
            <person name="Bilcke G."/>
        </authorList>
    </citation>
    <scope>NUCLEOTIDE SEQUENCE</scope>
</reference>
<dbReference type="Proteomes" id="UP001295423">
    <property type="component" value="Unassembled WGS sequence"/>
</dbReference>
<accession>A0AAD2GDK3</accession>
<sequence length="345" mass="38684">MGKGKGRGSAKCTFYHDIQQELSRKETIRRQPVKKTPSQRPRLTTGLGTLRNLIRERTSYEHHEWIQQRRRAGYIPQKPETVANSGIEDMAPAELLGTTILSPSERKRFFENSTVSSLEIMTLKVLGEYLVDYLNAMGIEQLHGALSLLPSETLAALSVLISYNTGVDNNLAYVLGNHSHVTCLSLRATKIDDSFNDDGLLSLLPEVEDSSSELQSSWEDLDGNDDGETMMANIQFDGSTSRLQRLELVECPSITVDGLLAFLEKQPFIKRLSIAGCFNREDKGEKLLQRLPQLLPSLESLDLRRCSWVCQSSIHTLANTYERNQNGSPDIHYQDGQIDGGQEAW</sequence>
<proteinExistence type="predicted"/>
<dbReference type="Gene3D" id="3.80.10.10">
    <property type="entry name" value="Ribonuclease Inhibitor"/>
    <property type="match status" value="1"/>
</dbReference>
<name>A0AAD2GDK3_9STRA</name>
<organism evidence="2 3">
    <name type="scientific">Cylindrotheca closterium</name>
    <dbReference type="NCBI Taxonomy" id="2856"/>
    <lineage>
        <taxon>Eukaryota</taxon>
        <taxon>Sar</taxon>
        <taxon>Stramenopiles</taxon>
        <taxon>Ochrophyta</taxon>
        <taxon>Bacillariophyta</taxon>
        <taxon>Bacillariophyceae</taxon>
        <taxon>Bacillariophycidae</taxon>
        <taxon>Bacillariales</taxon>
        <taxon>Bacillariaceae</taxon>
        <taxon>Cylindrotheca</taxon>
    </lineage>
</organism>
<protein>
    <submittedName>
        <fullName evidence="2">Uncharacterized protein</fullName>
    </submittedName>
</protein>